<dbReference type="Gene3D" id="3.30.420.40">
    <property type="match status" value="1"/>
</dbReference>
<keyword evidence="4" id="KW-0547">Nucleotide-binding</keyword>
<evidence type="ECO:0000256" key="3">
    <source>
        <dbReference type="PIRSR" id="PIRSR600407-1"/>
    </source>
</evidence>
<protein>
    <recommendedName>
        <fullName evidence="10">Apyrase</fullName>
    </recommendedName>
</protein>
<keyword evidence="9" id="KW-1185">Reference proteome</keyword>
<dbReference type="GO" id="GO:0017110">
    <property type="term" value="F:nucleoside diphosphate phosphatase activity"/>
    <property type="evidence" value="ECO:0000318"/>
    <property type="project" value="GO_Central"/>
</dbReference>
<feature type="binding site" evidence="4">
    <location>
        <begin position="205"/>
        <end position="209"/>
    </location>
    <ligand>
        <name>ATP</name>
        <dbReference type="ChEBI" id="CHEBI:30616"/>
    </ligand>
</feature>
<dbReference type="PANTHER" id="PTHR11782:SF84">
    <property type="entry name" value="APYRASE"/>
    <property type="match status" value="1"/>
</dbReference>
<dbReference type="GO" id="GO:0016020">
    <property type="term" value="C:membrane"/>
    <property type="evidence" value="ECO:0000318"/>
    <property type="project" value="GO_Central"/>
</dbReference>
<dbReference type="GeneID" id="100822906"/>
<dbReference type="PROSITE" id="PS01238">
    <property type="entry name" value="GDA1_CD39_NTPASE"/>
    <property type="match status" value="1"/>
</dbReference>
<evidence type="ECO:0000313" key="7">
    <source>
        <dbReference type="EMBL" id="KQJ92489.1"/>
    </source>
</evidence>
<dbReference type="GO" id="GO:0005524">
    <property type="term" value="F:ATP binding"/>
    <property type="evidence" value="ECO:0007669"/>
    <property type="project" value="UniProtKB-KW"/>
</dbReference>
<dbReference type="EMBL" id="CM000883">
    <property type="protein sequence ID" value="KQJ92489.1"/>
    <property type="molecule type" value="Genomic_DNA"/>
</dbReference>
<name>A0A0Q3PSK2_BRADI</name>
<dbReference type="PANTHER" id="PTHR11782">
    <property type="entry name" value="ADENOSINE/GUANOSINE DIPHOSPHATASE"/>
    <property type="match status" value="1"/>
</dbReference>
<proteinExistence type="inferred from homology"/>
<organism evidence="7">
    <name type="scientific">Brachypodium distachyon</name>
    <name type="common">Purple false brome</name>
    <name type="synonym">Trachynia distachya</name>
    <dbReference type="NCBI Taxonomy" id="15368"/>
    <lineage>
        <taxon>Eukaryota</taxon>
        <taxon>Viridiplantae</taxon>
        <taxon>Streptophyta</taxon>
        <taxon>Embryophyta</taxon>
        <taxon>Tracheophyta</taxon>
        <taxon>Spermatophyta</taxon>
        <taxon>Magnoliopsida</taxon>
        <taxon>Liliopsida</taxon>
        <taxon>Poales</taxon>
        <taxon>Poaceae</taxon>
        <taxon>BOP clade</taxon>
        <taxon>Pooideae</taxon>
        <taxon>Stipodae</taxon>
        <taxon>Brachypodieae</taxon>
        <taxon>Brachypodium</taxon>
    </lineage>
</organism>
<evidence type="ECO:0000256" key="2">
    <source>
        <dbReference type="ARBA" id="ARBA00022801"/>
    </source>
</evidence>
<feature type="chain" id="PRO_5044546092" description="Apyrase" evidence="6">
    <location>
        <begin position="24"/>
        <end position="457"/>
    </location>
</feature>
<evidence type="ECO:0000313" key="8">
    <source>
        <dbReference type="EnsemblPlants" id="KQJ92489"/>
    </source>
</evidence>
<gene>
    <name evidence="8" type="primary">LOC100822906</name>
    <name evidence="7" type="ORF">BRADI_4g44013v3</name>
</gene>
<dbReference type="AlphaFoldDB" id="A0A0Q3PSK2"/>
<reference evidence="7" key="2">
    <citation type="submission" date="2017-06" db="EMBL/GenBank/DDBJ databases">
        <title>WGS assembly of Brachypodium distachyon.</title>
        <authorList>
            <consortium name="The International Brachypodium Initiative"/>
            <person name="Lucas S."/>
            <person name="Harmon-Smith M."/>
            <person name="Lail K."/>
            <person name="Tice H."/>
            <person name="Grimwood J."/>
            <person name="Bruce D."/>
            <person name="Barry K."/>
            <person name="Shu S."/>
            <person name="Lindquist E."/>
            <person name="Wang M."/>
            <person name="Pitluck S."/>
            <person name="Vogel J.P."/>
            <person name="Garvin D.F."/>
            <person name="Mockler T.C."/>
            <person name="Schmutz J."/>
            <person name="Rokhsar D."/>
            <person name="Bevan M.W."/>
        </authorList>
    </citation>
    <scope>NUCLEOTIDE SEQUENCE</scope>
    <source>
        <strain evidence="7">Bd21</strain>
    </source>
</reference>
<dbReference type="GO" id="GO:0009134">
    <property type="term" value="P:nucleoside diphosphate catabolic process"/>
    <property type="evidence" value="ECO:0000318"/>
    <property type="project" value="GO_Central"/>
</dbReference>
<accession>A0A0Q3PSK2</accession>
<keyword evidence="4" id="KW-0067">ATP-binding</keyword>
<feature type="signal peptide" evidence="6">
    <location>
        <begin position="1"/>
        <end position="23"/>
    </location>
</feature>
<evidence type="ECO:0000256" key="5">
    <source>
        <dbReference type="RuleBase" id="RU003833"/>
    </source>
</evidence>
<dbReference type="Proteomes" id="UP000008810">
    <property type="component" value="Chromosome 4"/>
</dbReference>
<evidence type="ECO:0000256" key="4">
    <source>
        <dbReference type="PIRSR" id="PIRSR600407-2"/>
    </source>
</evidence>
<keyword evidence="6" id="KW-0732">Signal</keyword>
<dbReference type="KEGG" id="bdi:100822906"/>
<dbReference type="Gene3D" id="3.30.420.150">
    <property type="entry name" value="Exopolyphosphatase. Domain 2"/>
    <property type="match status" value="1"/>
</dbReference>
<evidence type="ECO:0000313" key="9">
    <source>
        <dbReference type="Proteomes" id="UP000008810"/>
    </source>
</evidence>
<dbReference type="InterPro" id="IPR000407">
    <property type="entry name" value="GDA1_CD39_NTPase"/>
</dbReference>
<evidence type="ECO:0000256" key="1">
    <source>
        <dbReference type="ARBA" id="ARBA00009283"/>
    </source>
</evidence>
<dbReference type="ExpressionAtlas" id="A0A0Q3PSK2">
    <property type="expression patterns" value="baseline and differential"/>
</dbReference>
<comment type="similarity">
    <text evidence="1 5">Belongs to the GDA1/CD39 NTPase family.</text>
</comment>
<dbReference type="EnsemblPlants" id="KQJ92489">
    <property type="protein sequence ID" value="KQJ92489"/>
    <property type="gene ID" value="BRADI_4g44013v3"/>
</dbReference>
<dbReference type="OrthoDB" id="6372431at2759"/>
<dbReference type="RefSeq" id="XP_003579004.1">
    <property type="nucleotide sequence ID" value="XM_003578956.4"/>
</dbReference>
<keyword evidence="2 5" id="KW-0378">Hydrolase</keyword>
<dbReference type="Gramene" id="KQJ92489">
    <property type="protein sequence ID" value="KQJ92489"/>
    <property type="gene ID" value="BRADI_4g44013v3"/>
</dbReference>
<evidence type="ECO:0000256" key="6">
    <source>
        <dbReference type="SAM" id="SignalP"/>
    </source>
</evidence>
<sequence length="457" mass="48913">MARLVGVAAPLLLLLLLASPAAARDGAMLSTEGSNVGDDVQLVLPGLAKYAVIFDAGSTGTRVHVFKFDKKTMDLLKIGDSIEFFAKVSPGLSSYAGRPHEAGKTMIPLLDKAKSVVPWWQMNRTPLKLGATAGLRLIGDKQSEQILQAVRDVVHTTSRFQYNPKWINVLEGSQEGSYIWVALNYLLDRLGGDYSKTVGVIDLGGGSVQMAYAVSANAAANAPAVPDGKDAYITKEFLKGRDYNVYAHSYLCYGILAARVEILKAKSGPFSNCMLRGSTGNYTYNGESYDATATAFGAVLRKCREEVRRALKLDAPCEAKNCTFGGVWSGGGGAGQAELYATSSFYGKATQVGWVDKAAAHSARSSPAEFRAAAAKICPMSVAEAKAAYPGVHDTAYVCMDLVYQYTLLVDGFGLAPAREITLVDKVKHGEFFMEAKWPLGEAIEAVAPKKSLSQEA</sequence>
<reference evidence="8" key="3">
    <citation type="submission" date="2018-08" db="UniProtKB">
        <authorList>
            <consortium name="EnsemblPlants"/>
        </authorList>
    </citation>
    <scope>IDENTIFICATION</scope>
    <source>
        <strain evidence="8">cv. Bd21</strain>
    </source>
</reference>
<evidence type="ECO:0008006" key="10">
    <source>
        <dbReference type="Google" id="ProtNLM"/>
    </source>
</evidence>
<dbReference type="Pfam" id="PF01150">
    <property type="entry name" value="GDA1_CD39"/>
    <property type="match status" value="1"/>
</dbReference>
<reference evidence="7 8" key="1">
    <citation type="journal article" date="2010" name="Nature">
        <title>Genome sequencing and analysis of the model grass Brachypodium distachyon.</title>
        <authorList>
            <consortium name="International Brachypodium Initiative"/>
        </authorList>
    </citation>
    <scope>NUCLEOTIDE SEQUENCE [LARGE SCALE GENOMIC DNA]</scope>
    <source>
        <strain evidence="7">Bd21</strain>
        <strain evidence="8">cv. Bd21</strain>
    </source>
</reference>
<feature type="active site" description="Proton acceptor" evidence="3">
    <location>
        <position position="175"/>
    </location>
</feature>